<comment type="caution">
    <text evidence="2">The sequence shown here is derived from an EMBL/GenBank/DDBJ whole genome shotgun (WGS) entry which is preliminary data.</text>
</comment>
<evidence type="ECO:0000313" key="2">
    <source>
        <dbReference type="EMBL" id="ONM47632.1"/>
    </source>
</evidence>
<keyword evidence="3" id="KW-1185">Reference proteome</keyword>
<organism evidence="2 3">
    <name type="scientific">Nocardia donostiensis</name>
    <dbReference type="NCBI Taxonomy" id="1538463"/>
    <lineage>
        <taxon>Bacteria</taxon>
        <taxon>Bacillati</taxon>
        <taxon>Actinomycetota</taxon>
        <taxon>Actinomycetes</taxon>
        <taxon>Mycobacteriales</taxon>
        <taxon>Nocardiaceae</taxon>
        <taxon>Nocardia</taxon>
    </lineage>
</organism>
<dbReference type="Pfam" id="PF04149">
    <property type="entry name" value="DUF397"/>
    <property type="match status" value="1"/>
</dbReference>
<protein>
    <recommendedName>
        <fullName evidence="1">DUF397 domain-containing protein</fullName>
    </recommendedName>
</protein>
<dbReference type="AlphaFoldDB" id="A0A1W0BP82"/>
<dbReference type="STRING" id="1538463.B0T36_10080"/>
<feature type="domain" description="DUF397" evidence="1">
    <location>
        <begin position="5"/>
        <end position="56"/>
    </location>
</feature>
<dbReference type="Proteomes" id="UP000188836">
    <property type="component" value="Unassembled WGS sequence"/>
</dbReference>
<dbReference type="InterPro" id="IPR007278">
    <property type="entry name" value="DUF397"/>
</dbReference>
<accession>A0A1W0BP82</accession>
<evidence type="ECO:0000259" key="1">
    <source>
        <dbReference type="Pfam" id="PF04149"/>
    </source>
</evidence>
<dbReference type="EMBL" id="MUMY01000014">
    <property type="protein sequence ID" value="ONM47632.1"/>
    <property type="molecule type" value="Genomic_DNA"/>
</dbReference>
<proteinExistence type="predicted"/>
<reference evidence="2 3" key="1">
    <citation type="journal article" date="2016" name="Antonie Van Leeuwenhoek">
        <title>Nocardia donostiensis sp. nov., isolated from human respiratory specimens.</title>
        <authorList>
            <person name="Ercibengoa M."/>
            <person name="Bell M."/>
            <person name="Marimon J.M."/>
            <person name="Humrighouse B."/>
            <person name="Klenk H.P."/>
            <person name="Potter G."/>
            <person name="Perez-Trallero E."/>
        </authorList>
    </citation>
    <scope>NUCLEOTIDE SEQUENCE [LARGE SCALE GENOMIC DNA]</scope>
    <source>
        <strain evidence="2 3">X1655</strain>
    </source>
</reference>
<dbReference type="RefSeq" id="WP_077118444.1">
    <property type="nucleotide sequence ID" value="NZ_LOKT01000006.1"/>
</dbReference>
<evidence type="ECO:0000313" key="3">
    <source>
        <dbReference type="Proteomes" id="UP000188836"/>
    </source>
</evidence>
<gene>
    <name evidence="2" type="ORF">B0T46_17220</name>
</gene>
<dbReference type="OrthoDB" id="4559577at2"/>
<sequence>MRSPWFKSTFSGGDQTCVEISHRASTVLIRDSKYTGLPEQQPIITVTDALWADFLGLVLSTTSGTLGDSLAITAHADGAATISDNTGVRLDYNRDEWEAFTKGVANGQFDRP</sequence>
<name>A0A1W0BP82_9NOCA</name>